<proteinExistence type="predicted"/>
<dbReference type="Pfam" id="PF20092">
    <property type="entry name" value="DUF6483"/>
    <property type="match status" value="1"/>
</dbReference>
<organism evidence="1 2">
    <name type="scientific">Clostridium chromiireducens</name>
    <dbReference type="NCBI Taxonomy" id="225345"/>
    <lineage>
        <taxon>Bacteria</taxon>
        <taxon>Bacillati</taxon>
        <taxon>Bacillota</taxon>
        <taxon>Clostridia</taxon>
        <taxon>Eubacteriales</taxon>
        <taxon>Clostridiaceae</taxon>
        <taxon>Clostridium</taxon>
    </lineage>
</organism>
<dbReference type="EMBL" id="MZGT01000081">
    <property type="protein sequence ID" value="OPJ57920.1"/>
    <property type="molecule type" value="Genomic_DNA"/>
</dbReference>
<reference evidence="1 2" key="1">
    <citation type="submission" date="2017-03" db="EMBL/GenBank/DDBJ databases">
        <title>Genome sequence of Clostridium chromiireducens DSM 23318.</title>
        <authorList>
            <person name="Poehlein A."/>
            <person name="Daniel R."/>
        </authorList>
    </citation>
    <scope>NUCLEOTIDE SEQUENCE [LARGE SCALE GENOMIC DNA]</scope>
    <source>
        <strain evidence="1 2">DSM 23318</strain>
    </source>
</reference>
<dbReference type="Proteomes" id="UP000191056">
    <property type="component" value="Unassembled WGS sequence"/>
</dbReference>
<evidence type="ECO:0000313" key="1">
    <source>
        <dbReference type="EMBL" id="OPJ57920.1"/>
    </source>
</evidence>
<protein>
    <recommendedName>
        <fullName evidence="3">Tetratricopeptide repeat protein</fullName>
    </recommendedName>
</protein>
<gene>
    <name evidence="1" type="ORF">CLCHR_41660</name>
</gene>
<sequence>MIKNDFMKELENTLMLTTEEVEKSISTGNIDEAKEIVNKGLKSIIGIDIGTVDIFSFNSLERFIANEMHYNAEKFIAFGCFMKLQGSISGKENKENSQIDYYEKAIESFYKAYNEDDEINPKYLDDAAYVAKELSKYESSLDIDKKILRIYELANKLDKAEDTLFYMIRKTNNDVSIILEGIKFYNRLKEMNHDKLKEGNLPLEEVEDGLLELERRLEM</sequence>
<dbReference type="STRING" id="225345.CLCHR_41660"/>
<dbReference type="RefSeq" id="WP_079441804.1">
    <property type="nucleotide sequence ID" value="NZ_MZGT01000081.1"/>
</dbReference>
<name>A0A1V4IDF8_9CLOT</name>
<evidence type="ECO:0008006" key="3">
    <source>
        <dbReference type="Google" id="ProtNLM"/>
    </source>
</evidence>
<dbReference type="InterPro" id="IPR045507">
    <property type="entry name" value="DUF6483"/>
</dbReference>
<evidence type="ECO:0000313" key="2">
    <source>
        <dbReference type="Proteomes" id="UP000191056"/>
    </source>
</evidence>
<keyword evidence="2" id="KW-1185">Reference proteome</keyword>
<dbReference type="AlphaFoldDB" id="A0A1V4IDF8"/>
<dbReference type="OrthoDB" id="1905743at2"/>
<comment type="caution">
    <text evidence="1">The sequence shown here is derived from an EMBL/GenBank/DDBJ whole genome shotgun (WGS) entry which is preliminary data.</text>
</comment>
<accession>A0A1V4IDF8</accession>